<keyword evidence="5" id="KW-1185">Reference proteome</keyword>
<accession>A0A6A2ZG12</accession>
<dbReference type="NCBIfam" id="TIGR00756">
    <property type="entry name" value="PPR"/>
    <property type="match status" value="3"/>
</dbReference>
<organism evidence="4 5">
    <name type="scientific">Hibiscus syriacus</name>
    <name type="common">Rose of Sharon</name>
    <dbReference type="NCBI Taxonomy" id="106335"/>
    <lineage>
        <taxon>Eukaryota</taxon>
        <taxon>Viridiplantae</taxon>
        <taxon>Streptophyta</taxon>
        <taxon>Embryophyta</taxon>
        <taxon>Tracheophyta</taxon>
        <taxon>Spermatophyta</taxon>
        <taxon>Magnoliopsida</taxon>
        <taxon>eudicotyledons</taxon>
        <taxon>Gunneridae</taxon>
        <taxon>Pentapetalae</taxon>
        <taxon>rosids</taxon>
        <taxon>malvids</taxon>
        <taxon>Malvales</taxon>
        <taxon>Malvaceae</taxon>
        <taxon>Malvoideae</taxon>
        <taxon>Hibiscus</taxon>
    </lineage>
</organism>
<evidence type="ECO:0000256" key="1">
    <source>
        <dbReference type="ARBA" id="ARBA00022737"/>
    </source>
</evidence>
<evidence type="ECO:0000313" key="5">
    <source>
        <dbReference type="Proteomes" id="UP000436088"/>
    </source>
</evidence>
<feature type="repeat" description="PPR" evidence="2">
    <location>
        <begin position="146"/>
        <end position="180"/>
    </location>
</feature>
<name>A0A6A2ZG12_HIBSY</name>
<dbReference type="PANTHER" id="PTHR46862">
    <property type="entry name" value="OS07G0661900 PROTEIN"/>
    <property type="match status" value="1"/>
</dbReference>
<dbReference type="InterPro" id="IPR033443">
    <property type="entry name" value="PROP1-like_PPR_dom"/>
</dbReference>
<dbReference type="Gene3D" id="1.25.40.10">
    <property type="entry name" value="Tetratricopeptide repeat domain"/>
    <property type="match status" value="2"/>
</dbReference>
<dbReference type="Proteomes" id="UP000436088">
    <property type="component" value="Unassembled WGS sequence"/>
</dbReference>
<dbReference type="InterPro" id="IPR002885">
    <property type="entry name" value="PPR_rpt"/>
</dbReference>
<feature type="domain" description="PROP1-like PPR" evidence="3">
    <location>
        <begin position="150"/>
        <end position="301"/>
    </location>
</feature>
<protein>
    <submittedName>
        <fullName evidence="4">Pentatricopeptide repeat-containing protein</fullName>
    </submittedName>
</protein>
<feature type="repeat" description="PPR" evidence="2">
    <location>
        <begin position="221"/>
        <end position="255"/>
    </location>
</feature>
<dbReference type="EMBL" id="VEPZ02001151">
    <property type="protein sequence ID" value="KAE8690577.1"/>
    <property type="molecule type" value="Genomic_DNA"/>
</dbReference>
<proteinExistence type="predicted"/>
<dbReference type="PANTHER" id="PTHR46862:SF5">
    <property type="entry name" value="OS02G0170000 PROTEIN"/>
    <property type="match status" value="1"/>
</dbReference>
<sequence>MLLLLPPLSARFPSIQLSSPITRLQLSLQTSQCTAATAAAETSVDIERYSDRYGDQNDDQNDVLSLQKRRYDFTPLLNYLSHSNSAFDSDSDSVSPTSLDPIEFLLAEPYRAVPAPLWHSLLKSLYDSSSSSSSSSINLAYAVTLTPLTYNALINACARNNDLEKALNLMSRMRQDGYQSDFVNYSLIIQSLTRNNKIDSSFYRSLWGIESTAQAIGLSPKTATLVAVIYSLSCCGRIAEAEAVFEEMKGIGLKPRARAYNALLKGYMKEGSLKDAELVVSEMERSGVSPDEHTYSLLIDAYSNADRWESAIIVLKEMEANNVKPNSFVYGRILASYRSKGEWQRSFQYNCLDHAMATFDRMLSEGIEPDTVT</sequence>
<dbReference type="PROSITE" id="PS51375">
    <property type="entry name" value="PPR"/>
    <property type="match status" value="4"/>
</dbReference>
<comment type="caution">
    <text evidence="4">The sequence shown here is derived from an EMBL/GenBank/DDBJ whole genome shotgun (WGS) entry which is preliminary data.</text>
</comment>
<feature type="repeat" description="PPR" evidence="2">
    <location>
        <begin position="291"/>
        <end position="325"/>
    </location>
</feature>
<evidence type="ECO:0000313" key="4">
    <source>
        <dbReference type="EMBL" id="KAE8690577.1"/>
    </source>
</evidence>
<feature type="repeat" description="PPR" evidence="2">
    <location>
        <begin position="256"/>
        <end position="290"/>
    </location>
</feature>
<dbReference type="InterPro" id="IPR011990">
    <property type="entry name" value="TPR-like_helical_dom_sf"/>
</dbReference>
<dbReference type="Pfam" id="PF17177">
    <property type="entry name" value="PPR_long"/>
    <property type="match status" value="1"/>
</dbReference>
<evidence type="ECO:0000259" key="3">
    <source>
        <dbReference type="Pfam" id="PF17177"/>
    </source>
</evidence>
<reference evidence="4" key="1">
    <citation type="submission" date="2019-09" db="EMBL/GenBank/DDBJ databases">
        <title>Draft genome information of white flower Hibiscus syriacus.</title>
        <authorList>
            <person name="Kim Y.-M."/>
        </authorList>
    </citation>
    <scope>NUCLEOTIDE SEQUENCE [LARGE SCALE GENOMIC DNA]</scope>
    <source>
        <strain evidence="4">YM2019G1</strain>
    </source>
</reference>
<dbReference type="AlphaFoldDB" id="A0A6A2ZG12"/>
<gene>
    <name evidence="4" type="ORF">F3Y22_tig00110894pilonHSYRG00012</name>
</gene>
<evidence type="ECO:0000256" key="2">
    <source>
        <dbReference type="PROSITE-ProRule" id="PRU00708"/>
    </source>
</evidence>
<keyword evidence="1" id="KW-0677">Repeat</keyword>